<dbReference type="EMBL" id="ACPB03005357">
    <property type="status" value="NOT_ANNOTATED_CDS"/>
    <property type="molecule type" value="Genomic_DNA"/>
</dbReference>
<evidence type="ECO:0000256" key="8">
    <source>
        <dbReference type="ARBA" id="ARBA00023136"/>
    </source>
</evidence>
<keyword evidence="8" id="KW-0472">Membrane</keyword>
<dbReference type="AlphaFoldDB" id="T1IB28"/>
<dbReference type="FunCoup" id="T1IB28">
    <property type="interactions" value="5"/>
</dbReference>
<evidence type="ECO:0008006" key="11">
    <source>
        <dbReference type="Google" id="ProtNLM"/>
    </source>
</evidence>
<keyword evidence="10" id="KW-1185">Reference proteome</keyword>
<dbReference type="eggNOG" id="ENOG502RZA8">
    <property type="taxonomic scope" value="Eukaryota"/>
</dbReference>
<organism evidence="9 10">
    <name type="scientific">Rhodnius prolixus</name>
    <name type="common">Triatomid bug</name>
    <dbReference type="NCBI Taxonomy" id="13249"/>
    <lineage>
        <taxon>Eukaryota</taxon>
        <taxon>Metazoa</taxon>
        <taxon>Ecdysozoa</taxon>
        <taxon>Arthropoda</taxon>
        <taxon>Hexapoda</taxon>
        <taxon>Insecta</taxon>
        <taxon>Pterygota</taxon>
        <taxon>Neoptera</taxon>
        <taxon>Paraneoptera</taxon>
        <taxon>Hemiptera</taxon>
        <taxon>Heteroptera</taxon>
        <taxon>Panheteroptera</taxon>
        <taxon>Cimicomorpha</taxon>
        <taxon>Reduviidae</taxon>
        <taxon>Triatominae</taxon>
        <taxon>Rhodnius</taxon>
    </lineage>
</organism>
<evidence type="ECO:0000256" key="7">
    <source>
        <dbReference type="ARBA" id="ARBA00023034"/>
    </source>
</evidence>
<dbReference type="InterPro" id="IPR038757">
    <property type="entry name" value="BRAP"/>
</dbReference>
<evidence type="ECO:0000256" key="3">
    <source>
        <dbReference type="ARBA" id="ARBA00022490"/>
    </source>
</evidence>
<keyword evidence="3" id="KW-0963">Cytoplasm</keyword>
<keyword evidence="6" id="KW-1133">Transmembrane helix</keyword>
<dbReference type="PANTHER" id="PTHR35259:SF1">
    <property type="entry name" value="BOMBESIN RECEPTOR-ACTIVATED PROTEIN C6ORF89"/>
    <property type="match status" value="1"/>
</dbReference>
<dbReference type="InParanoid" id="T1IB28"/>
<evidence type="ECO:0000256" key="6">
    <source>
        <dbReference type="ARBA" id="ARBA00022989"/>
    </source>
</evidence>
<dbReference type="VEuPathDB" id="VectorBase:RPRC013499"/>
<dbReference type="HOGENOM" id="CLU_064151_0_0_1"/>
<proteinExistence type="predicted"/>
<sequence length="253" mass="29662">MKFLRKVMLPIVKFFPTLTEWYDEACLVSNPYFKVSDIDCWPCENVRSILNLTLSNLDTDEYHSGIPFIVKDSNIRKVDFKLLRDAYHSKKHVFDKDAPRIEHSHGKLTTSHQLFEYGSLNGYPSVNKDEHITWKLNRLEPTREIRSLFGMPSRMPKYIAGATPEKYILIDEYKSAHYYLPPTEGTTVFVIQGTGARLFVLEPSRECANFCHRVSVLLKPNHILWYNWWYWRAVSLPVDHSTRLSITYVGSYY</sequence>
<keyword evidence="4" id="KW-0812">Transmembrane</keyword>
<keyword evidence="7" id="KW-0333">Golgi apparatus</keyword>
<dbReference type="GO" id="GO:0000139">
    <property type="term" value="C:Golgi membrane"/>
    <property type="evidence" value="ECO:0007669"/>
    <property type="project" value="UniProtKB-SubCell"/>
</dbReference>
<keyword evidence="5" id="KW-0735">Signal-anchor</keyword>
<evidence type="ECO:0000256" key="1">
    <source>
        <dbReference type="ARBA" id="ARBA00004323"/>
    </source>
</evidence>
<comment type="subcellular location">
    <subcellularLocation>
        <location evidence="2">Cytoplasm</location>
    </subcellularLocation>
    <subcellularLocation>
        <location evidence="1">Golgi apparatus membrane</location>
        <topology evidence="1">Single-pass type II membrane protein</topology>
    </subcellularLocation>
</comment>
<name>T1IB28_RHOPR</name>
<reference evidence="9" key="1">
    <citation type="submission" date="2015-05" db="UniProtKB">
        <authorList>
            <consortium name="EnsemblMetazoa"/>
        </authorList>
    </citation>
    <scope>IDENTIFICATION</scope>
</reference>
<dbReference type="Proteomes" id="UP000015103">
    <property type="component" value="Unassembled WGS sequence"/>
</dbReference>
<dbReference type="OMA" id="GYLTSFC"/>
<evidence type="ECO:0000256" key="4">
    <source>
        <dbReference type="ARBA" id="ARBA00022692"/>
    </source>
</evidence>
<dbReference type="EnsemblMetazoa" id="RPRC013499-RA">
    <property type="protein sequence ID" value="RPRC013499-PA"/>
    <property type="gene ID" value="RPRC013499"/>
</dbReference>
<evidence type="ECO:0000313" key="9">
    <source>
        <dbReference type="EnsemblMetazoa" id="RPRC013499-PA"/>
    </source>
</evidence>
<evidence type="ECO:0000256" key="2">
    <source>
        <dbReference type="ARBA" id="ARBA00004496"/>
    </source>
</evidence>
<evidence type="ECO:0000256" key="5">
    <source>
        <dbReference type="ARBA" id="ARBA00022968"/>
    </source>
</evidence>
<evidence type="ECO:0000313" key="10">
    <source>
        <dbReference type="Proteomes" id="UP000015103"/>
    </source>
</evidence>
<accession>T1IB28</accession>
<protein>
    <recommendedName>
        <fullName evidence="11">JmjC domain-containing protein</fullName>
    </recommendedName>
</protein>
<dbReference type="PANTHER" id="PTHR35259">
    <property type="entry name" value="BOMBESIN RECEPTOR-ACTIVATED PROTEIN C6ORF89"/>
    <property type="match status" value="1"/>
</dbReference>